<dbReference type="SUPFAM" id="SSF52833">
    <property type="entry name" value="Thioredoxin-like"/>
    <property type="match status" value="1"/>
</dbReference>
<keyword evidence="1" id="KW-1015">Disulfide bond</keyword>
<evidence type="ECO:0000256" key="1">
    <source>
        <dbReference type="ARBA" id="ARBA00023157"/>
    </source>
</evidence>
<gene>
    <name evidence="4" type="ORF">BSQ50_03905</name>
</gene>
<dbReference type="PANTHER" id="PTHR30041">
    <property type="entry name" value="ARSENATE REDUCTASE"/>
    <property type="match status" value="1"/>
</dbReference>
<accession>A0A3S6R006</accession>
<dbReference type="Pfam" id="PF03960">
    <property type="entry name" value="ArsC"/>
    <property type="match status" value="1"/>
</dbReference>
<name>A0A3S6R006_9LACO</name>
<dbReference type="NCBIfam" id="TIGR01617">
    <property type="entry name" value="arsC_related"/>
    <property type="match status" value="1"/>
</dbReference>
<dbReference type="Gene3D" id="3.40.30.10">
    <property type="entry name" value="Glutaredoxin"/>
    <property type="match status" value="1"/>
</dbReference>
<dbReference type="PROSITE" id="PS51353">
    <property type="entry name" value="ARSC"/>
    <property type="match status" value="1"/>
</dbReference>
<proteinExistence type="inferred from homology"/>
<dbReference type="EMBL" id="CP018180">
    <property type="protein sequence ID" value="AUJ31777.1"/>
    <property type="molecule type" value="Genomic_DNA"/>
</dbReference>
<keyword evidence="2" id="KW-0676">Redox-active center</keyword>
<sequence>MKTFYCYNRCSTCAKARKWLKENQVDFQEIDIVKTPPTAAQLLKLIKLDQHPLKYFFNTSGIKYRELKLKDKIDQMGQQEASELLASDGKLIKRPLMIEDEHFTCGFKPDIYQTEWQE</sequence>
<evidence type="ECO:0000256" key="3">
    <source>
        <dbReference type="PROSITE-ProRule" id="PRU01282"/>
    </source>
</evidence>
<dbReference type="Proteomes" id="UP000324497">
    <property type="component" value="Chromosome"/>
</dbReference>
<reference evidence="4 5" key="1">
    <citation type="submission" date="2016-11" db="EMBL/GenBank/DDBJ databases">
        <title>Interaction between Lactobacillus species and yeast in water kefir.</title>
        <authorList>
            <person name="Behr J."/>
            <person name="Xu D."/>
            <person name="Vogel R.F."/>
        </authorList>
    </citation>
    <scope>NUCLEOTIDE SEQUENCE [LARGE SCALE GENOMIC DNA]</scope>
    <source>
        <strain evidence="4 5">TMW 1.1827</strain>
    </source>
</reference>
<keyword evidence="5" id="KW-1185">Reference proteome</keyword>
<dbReference type="InterPro" id="IPR006504">
    <property type="entry name" value="Tscrpt_reg_Spx/MgsR"/>
</dbReference>
<dbReference type="CDD" id="cd03036">
    <property type="entry name" value="ArsC_like"/>
    <property type="match status" value="1"/>
</dbReference>
<organism evidence="4 5">
    <name type="scientific">Liquorilactobacillus nagelii</name>
    <dbReference type="NCBI Taxonomy" id="82688"/>
    <lineage>
        <taxon>Bacteria</taxon>
        <taxon>Bacillati</taxon>
        <taxon>Bacillota</taxon>
        <taxon>Bacilli</taxon>
        <taxon>Lactobacillales</taxon>
        <taxon>Lactobacillaceae</taxon>
        <taxon>Liquorilactobacillus</taxon>
    </lineage>
</organism>
<evidence type="ECO:0000256" key="2">
    <source>
        <dbReference type="ARBA" id="ARBA00023284"/>
    </source>
</evidence>
<dbReference type="GeneID" id="78521928"/>
<dbReference type="KEGG" id="lng:BSQ50_03905"/>
<dbReference type="RefSeq" id="WP_057885489.1">
    <property type="nucleotide sequence ID" value="NZ_CP018180.1"/>
</dbReference>
<evidence type="ECO:0000313" key="4">
    <source>
        <dbReference type="EMBL" id="AUJ31777.1"/>
    </source>
</evidence>
<evidence type="ECO:0000313" key="5">
    <source>
        <dbReference type="Proteomes" id="UP000324497"/>
    </source>
</evidence>
<protein>
    <submittedName>
        <fullName evidence="4">Arsenate reductase</fullName>
    </submittedName>
</protein>
<dbReference type="InterPro" id="IPR036249">
    <property type="entry name" value="Thioredoxin-like_sf"/>
</dbReference>
<dbReference type="InterPro" id="IPR006660">
    <property type="entry name" value="Arsenate_reductase-like"/>
</dbReference>
<comment type="similarity">
    <text evidence="3">Belongs to the ArsC family.</text>
</comment>
<dbReference type="PANTHER" id="PTHR30041:SF8">
    <property type="entry name" value="PROTEIN YFFB"/>
    <property type="match status" value="1"/>
</dbReference>
<dbReference type="AlphaFoldDB" id="A0A3S6R006"/>